<gene>
    <name evidence="1" type="ORF">AMORRO_LOCUS17366</name>
</gene>
<proteinExistence type="predicted"/>
<organism evidence="1 2">
    <name type="scientific">Acaulospora morrowiae</name>
    <dbReference type="NCBI Taxonomy" id="94023"/>
    <lineage>
        <taxon>Eukaryota</taxon>
        <taxon>Fungi</taxon>
        <taxon>Fungi incertae sedis</taxon>
        <taxon>Mucoromycota</taxon>
        <taxon>Glomeromycotina</taxon>
        <taxon>Glomeromycetes</taxon>
        <taxon>Diversisporales</taxon>
        <taxon>Acaulosporaceae</taxon>
        <taxon>Acaulospora</taxon>
    </lineage>
</organism>
<dbReference type="OrthoDB" id="2434509at2759"/>
<comment type="caution">
    <text evidence="1">The sequence shown here is derived from an EMBL/GenBank/DDBJ whole genome shotgun (WGS) entry which is preliminary data.</text>
</comment>
<accession>A0A9N9JKZ1</accession>
<name>A0A9N9JKZ1_9GLOM</name>
<evidence type="ECO:0000313" key="2">
    <source>
        <dbReference type="Proteomes" id="UP000789342"/>
    </source>
</evidence>
<dbReference type="Proteomes" id="UP000789342">
    <property type="component" value="Unassembled WGS sequence"/>
</dbReference>
<dbReference type="AlphaFoldDB" id="A0A9N9JKZ1"/>
<keyword evidence="2" id="KW-1185">Reference proteome</keyword>
<reference evidence="1" key="1">
    <citation type="submission" date="2021-06" db="EMBL/GenBank/DDBJ databases">
        <authorList>
            <person name="Kallberg Y."/>
            <person name="Tangrot J."/>
            <person name="Rosling A."/>
        </authorList>
    </citation>
    <scope>NUCLEOTIDE SEQUENCE</scope>
    <source>
        <strain evidence="1">CL551</strain>
    </source>
</reference>
<sequence>QRLREVQSSINQIDGDFIQSPLDLITDIKTRWNSIYLVWKRVLELHNSIRSVSTSLLLKTDHTSQKEDEKLKRLCLSVAEKKFLQEVVKLLEPIEV</sequence>
<dbReference type="EMBL" id="CAJVPV010053168">
    <property type="protein sequence ID" value="CAG8781567.1"/>
    <property type="molecule type" value="Genomic_DNA"/>
</dbReference>
<feature type="non-terminal residue" evidence="1">
    <location>
        <position position="96"/>
    </location>
</feature>
<protein>
    <submittedName>
        <fullName evidence="1">17237_t:CDS:1</fullName>
    </submittedName>
</protein>
<evidence type="ECO:0000313" key="1">
    <source>
        <dbReference type="EMBL" id="CAG8781567.1"/>
    </source>
</evidence>
<feature type="non-terminal residue" evidence="1">
    <location>
        <position position="1"/>
    </location>
</feature>